<evidence type="ECO:0000256" key="5">
    <source>
        <dbReference type="PIRSR" id="PIRSR009283-1"/>
    </source>
</evidence>
<dbReference type="CDD" id="cd08342">
    <property type="entry name" value="HPPD_N_like"/>
    <property type="match status" value="1"/>
</dbReference>
<accession>A0A1C6V2R3</accession>
<comment type="similarity">
    <text evidence="1">Belongs to the 4HPPD family.</text>
</comment>
<proteinExistence type="inferred from homology"/>
<gene>
    <name evidence="7" type="ORF">GA0070604_4238</name>
</gene>
<dbReference type="Proteomes" id="UP000199696">
    <property type="component" value="Unassembled WGS sequence"/>
</dbReference>
<dbReference type="InterPro" id="IPR004360">
    <property type="entry name" value="Glyas_Fos-R_dOase_dom"/>
</dbReference>
<keyword evidence="4 5" id="KW-0408">Iron</keyword>
<dbReference type="InterPro" id="IPR005956">
    <property type="entry name" value="4OHPhenylPyrv_dOase"/>
</dbReference>
<evidence type="ECO:0000313" key="8">
    <source>
        <dbReference type="Proteomes" id="UP000199696"/>
    </source>
</evidence>
<evidence type="ECO:0000256" key="3">
    <source>
        <dbReference type="ARBA" id="ARBA00022737"/>
    </source>
</evidence>
<dbReference type="Gene3D" id="3.10.180.10">
    <property type="entry name" value="2,3-Dihydroxybiphenyl 1,2-Dioxygenase, domain 1"/>
    <property type="match status" value="2"/>
</dbReference>
<comment type="cofactor">
    <cofactor evidence="5">
        <name>Fe cation</name>
        <dbReference type="ChEBI" id="CHEBI:24875"/>
    </cofactor>
    <text evidence="5">Binds 1 Fe cation per subunit.</text>
</comment>
<dbReference type="InterPro" id="IPR029068">
    <property type="entry name" value="Glyas_Bleomycin-R_OHBP_Dase"/>
</dbReference>
<keyword evidence="3" id="KW-0677">Repeat</keyword>
<dbReference type="PROSITE" id="PS51819">
    <property type="entry name" value="VOC"/>
    <property type="match status" value="2"/>
</dbReference>
<dbReference type="GO" id="GO:0003868">
    <property type="term" value="F:4-hydroxyphenylpyruvate dioxygenase activity"/>
    <property type="evidence" value="ECO:0007669"/>
    <property type="project" value="InterPro"/>
</dbReference>
<evidence type="ECO:0000256" key="4">
    <source>
        <dbReference type="ARBA" id="ARBA00023004"/>
    </source>
</evidence>
<sequence length="339" mass="36597">MAVRTIEYVELYATDQEAVVDYFVSSFGFVRMAESSIDDTRSVLLQQGEVKLVVTSGPATWKFLDAHGDGIADIALSCDDVAATRRRASGAGAEVTRSFRGDPVIAGFGDVTHSLVPQRADTPGLPGTAPWTPAAPAPGGAAGRLVLLDHVAVCLAGGTLQQQADFYRDTLGFERYSSEYVAVGDQAMDSIVVRSESGQVTFTLVAPDPGKAAGQLDAFLSRNGGPGVQHLAFLVDEIVPAVQEYAGRGVRFLSTPSSYYQLLAGRFDGMAEEIAQLRATNVLADRDEWGYLLQLFTRSPHERNTLFYELIQRRGSRGFGSLNIRALYEAVEHDRLAAQ</sequence>
<feature type="binding site" evidence="5">
    <location>
        <position position="150"/>
    </location>
    <ligand>
        <name>Fe cation</name>
        <dbReference type="ChEBI" id="CHEBI:24875"/>
    </ligand>
</feature>
<dbReference type="RefSeq" id="WP_244162034.1">
    <property type="nucleotide sequence ID" value="NZ_FMHY01000002.1"/>
</dbReference>
<keyword evidence="7" id="KW-0223">Dioxygenase</keyword>
<name>A0A1C6V2R3_9ACTN</name>
<dbReference type="NCBIfam" id="TIGR01263">
    <property type="entry name" value="4HPPD"/>
    <property type="match status" value="1"/>
</dbReference>
<evidence type="ECO:0000256" key="1">
    <source>
        <dbReference type="ARBA" id="ARBA00005877"/>
    </source>
</evidence>
<dbReference type="Pfam" id="PF00903">
    <property type="entry name" value="Glyoxalase"/>
    <property type="match status" value="1"/>
</dbReference>
<feature type="domain" description="VOC" evidence="6">
    <location>
        <begin position="147"/>
        <end position="298"/>
    </location>
</feature>
<evidence type="ECO:0000256" key="2">
    <source>
        <dbReference type="ARBA" id="ARBA00022723"/>
    </source>
</evidence>
<protein>
    <submittedName>
        <fullName evidence="7">4-hydroxyphenylpyruvate dioxygenase</fullName>
    </submittedName>
</protein>
<dbReference type="Pfam" id="PF14696">
    <property type="entry name" value="Glyoxalase_5"/>
    <property type="match status" value="1"/>
</dbReference>
<dbReference type="STRING" id="227316.GA0070604_4238"/>
<keyword evidence="8" id="KW-1185">Reference proteome</keyword>
<dbReference type="InterPro" id="IPR037523">
    <property type="entry name" value="VOC_core"/>
</dbReference>
<keyword evidence="2 5" id="KW-0479">Metal-binding</keyword>
<evidence type="ECO:0000313" key="7">
    <source>
        <dbReference type="EMBL" id="SCL60180.1"/>
    </source>
</evidence>
<dbReference type="EMBL" id="FMHY01000002">
    <property type="protein sequence ID" value="SCL60180.1"/>
    <property type="molecule type" value="Genomic_DNA"/>
</dbReference>
<dbReference type="PANTHER" id="PTHR11959:SF1">
    <property type="entry name" value="4-HYDROXYPHENYLPYRUVATE DIOXYGENASE"/>
    <property type="match status" value="1"/>
</dbReference>
<dbReference type="InterPro" id="IPR041735">
    <property type="entry name" value="4OHPhenylPyrv_dOase_C"/>
</dbReference>
<feature type="binding site" evidence="5">
    <location>
        <position position="230"/>
    </location>
    <ligand>
        <name>Fe cation</name>
        <dbReference type="ChEBI" id="CHEBI:24875"/>
    </ligand>
</feature>
<organism evidence="7 8">
    <name type="scientific">Micromonospora eburnea</name>
    <dbReference type="NCBI Taxonomy" id="227316"/>
    <lineage>
        <taxon>Bacteria</taxon>
        <taxon>Bacillati</taxon>
        <taxon>Actinomycetota</taxon>
        <taxon>Actinomycetes</taxon>
        <taxon>Micromonosporales</taxon>
        <taxon>Micromonosporaceae</taxon>
        <taxon>Micromonospora</taxon>
    </lineage>
</organism>
<dbReference type="AlphaFoldDB" id="A0A1C6V2R3"/>
<reference evidence="8" key="1">
    <citation type="submission" date="2016-06" db="EMBL/GenBank/DDBJ databases">
        <authorList>
            <person name="Varghese N."/>
            <person name="Submissions Spin"/>
        </authorList>
    </citation>
    <scope>NUCLEOTIDE SEQUENCE [LARGE SCALE GENOMIC DNA]</scope>
    <source>
        <strain evidence="8">DSM 44814</strain>
    </source>
</reference>
<keyword evidence="7" id="KW-0560">Oxidoreductase</keyword>
<feature type="binding site" evidence="5">
    <location>
        <position position="309"/>
    </location>
    <ligand>
        <name>Fe cation</name>
        <dbReference type="ChEBI" id="CHEBI:24875"/>
    </ligand>
</feature>
<dbReference type="CDD" id="cd07250">
    <property type="entry name" value="HPPD_C_like"/>
    <property type="match status" value="1"/>
</dbReference>
<feature type="domain" description="VOC" evidence="6">
    <location>
        <begin position="5"/>
        <end position="121"/>
    </location>
</feature>
<dbReference type="GO" id="GO:0046872">
    <property type="term" value="F:metal ion binding"/>
    <property type="evidence" value="ECO:0007669"/>
    <property type="project" value="UniProtKB-KW"/>
</dbReference>
<dbReference type="SUPFAM" id="SSF54593">
    <property type="entry name" value="Glyoxalase/Bleomycin resistance protein/Dihydroxybiphenyl dioxygenase"/>
    <property type="match status" value="1"/>
</dbReference>
<dbReference type="PANTHER" id="PTHR11959">
    <property type="entry name" value="4-HYDROXYPHENYLPYRUVATE DIOXYGENASE"/>
    <property type="match status" value="1"/>
</dbReference>
<dbReference type="InterPro" id="IPR041736">
    <property type="entry name" value="4OHPhenylPyrv_dOase_N"/>
</dbReference>
<dbReference type="GO" id="GO:0006572">
    <property type="term" value="P:L-tyrosine catabolic process"/>
    <property type="evidence" value="ECO:0007669"/>
    <property type="project" value="TreeGrafter"/>
</dbReference>
<keyword evidence="7" id="KW-0670">Pyruvate</keyword>
<dbReference type="PIRSF" id="PIRSF009283">
    <property type="entry name" value="HPP_dOase"/>
    <property type="match status" value="1"/>
</dbReference>
<evidence type="ECO:0000259" key="6">
    <source>
        <dbReference type="PROSITE" id="PS51819"/>
    </source>
</evidence>